<evidence type="ECO:0000256" key="1">
    <source>
        <dbReference type="SAM" id="Phobius"/>
    </source>
</evidence>
<dbReference type="AlphaFoldDB" id="A0A6C0JPP9"/>
<proteinExistence type="predicted"/>
<keyword evidence="1" id="KW-1133">Transmembrane helix</keyword>
<name>A0A6C0JPP9_9ZZZZ</name>
<feature type="transmembrane region" description="Helical" evidence="1">
    <location>
        <begin position="36"/>
        <end position="58"/>
    </location>
</feature>
<protein>
    <submittedName>
        <fullName evidence="2">Uncharacterized protein</fullName>
    </submittedName>
</protein>
<dbReference type="EMBL" id="MN740668">
    <property type="protein sequence ID" value="QHU06861.1"/>
    <property type="molecule type" value="Genomic_DNA"/>
</dbReference>
<keyword evidence="1" id="KW-0472">Membrane</keyword>
<evidence type="ECO:0000313" key="2">
    <source>
        <dbReference type="EMBL" id="QHU06861.1"/>
    </source>
</evidence>
<reference evidence="2" key="1">
    <citation type="journal article" date="2020" name="Nature">
        <title>Giant virus diversity and host interactions through global metagenomics.</title>
        <authorList>
            <person name="Schulz F."/>
            <person name="Roux S."/>
            <person name="Paez-Espino D."/>
            <person name="Jungbluth S."/>
            <person name="Walsh D.A."/>
            <person name="Denef V.J."/>
            <person name="McMahon K.D."/>
            <person name="Konstantinidis K.T."/>
            <person name="Eloe-Fadrosh E.A."/>
            <person name="Kyrpides N.C."/>
            <person name="Woyke T."/>
        </authorList>
    </citation>
    <scope>NUCLEOTIDE SEQUENCE</scope>
    <source>
        <strain evidence="2">GVMAG-S-1038524-41</strain>
    </source>
</reference>
<accession>A0A6C0JPP9</accession>
<organism evidence="2">
    <name type="scientific">viral metagenome</name>
    <dbReference type="NCBI Taxonomy" id="1070528"/>
    <lineage>
        <taxon>unclassified sequences</taxon>
        <taxon>metagenomes</taxon>
        <taxon>organismal metagenomes</taxon>
    </lineage>
</organism>
<sequence length="70" mass="8016">MYFYKNGKKVEYDKENFQSSVRENYVGSSGGKKCPVWVFIVLGIIAALVAAWLVYCIIQDKKNRNTSLSF</sequence>
<keyword evidence="1" id="KW-0812">Transmembrane</keyword>